<protein>
    <submittedName>
        <fullName evidence="4">CSON002940 protein</fullName>
    </submittedName>
</protein>
<accession>A0A336LI42</accession>
<dbReference type="PROSITE" id="PS50157">
    <property type="entry name" value="ZINC_FINGER_C2H2_2"/>
    <property type="match status" value="1"/>
</dbReference>
<keyword evidence="1" id="KW-0863">Zinc-finger</keyword>
<feature type="region of interest" description="Disordered" evidence="2">
    <location>
        <begin position="245"/>
        <end position="265"/>
    </location>
</feature>
<keyword evidence="1" id="KW-0862">Zinc</keyword>
<feature type="region of interest" description="Disordered" evidence="2">
    <location>
        <begin position="94"/>
        <end position="131"/>
    </location>
</feature>
<dbReference type="PROSITE" id="PS00028">
    <property type="entry name" value="ZINC_FINGER_C2H2_1"/>
    <property type="match status" value="2"/>
</dbReference>
<feature type="region of interest" description="Disordered" evidence="2">
    <location>
        <begin position="32"/>
        <end position="63"/>
    </location>
</feature>
<evidence type="ECO:0000256" key="2">
    <source>
        <dbReference type="SAM" id="MobiDB-lite"/>
    </source>
</evidence>
<proteinExistence type="predicted"/>
<feature type="domain" description="C2H2-type" evidence="3">
    <location>
        <begin position="172"/>
        <end position="198"/>
    </location>
</feature>
<dbReference type="EMBL" id="UFQT01000014">
    <property type="protein sequence ID" value="SSX17714.1"/>
    <property type="molecule type" value="Genomic_DNA"/>
</dbReference>
<feature type="compositionally biased region" description="Basic and acidic residues" evidence="2">
    <location>
        <begin position="113"/>
        <end position="128"/>
    </location>
</feature>
<dbReference type="InterPro" id="IPR013087">
    <property type="entry name" value="Znf_C2H2_type"/>
</dbReference>
<evidence type="ECO:0000259" key="3">
    <source>
        <dbReference type="PROSITE" id="PS50157"/>
    </source>
</evidence>
<feature type="compositionally biased region" description="Low complexity" evidence="2">
    <location>
        <begin position="94"/>
        <end position="112"/>
    </location>
</feature>
<organism evidence="4">
    <name type="scientific">Culicoides sonorensis</name>
    <name type="common">Biting midge</name>
    <dbReference type="NCBI Taxonomy" id="179676"/>
    <lineage>
        <taxon>Eukaryota</taxon>
        <taxon>Metazoa</taxon>
        <taxon>Ecdysozoa</taxon>
        <taxon>Arthropoda</taxon>
        <taxon>Hexapoda</taxon>
        <taxon>Insecta</taxon>
        <taxon>Pterygota</taxon>
        <taxon>Neoptera</taxon>
        <taxon>Endopterygota</taxon>
        <taxon>Diptera</taxon>
        <taxon>Nematocera</taxon>
        <taxon>Chironomoidea</taxon>
        <taxon>Ceratopogonidae</taxon>
        <taxon>Ceratopogoninae</taxon>
        <taxon>Culicoides</taxon>
        <taxon>Monoculicoides</taxon>
    </lineage>
</organism>
<dbReference type="VEuPathDB" id="VectorBase:CSON002940"/>
<sequence>MMIYISQQVTISRRTGAVNLFNSINSNYTSKNGGTFNSIADKPNTRPPRKAYGRLNMEPDEKSAKKISIVSKSDSDFDDVGSLYDYIDYSNNIKNNNNVSNQKNTNSTNKSNLYEKREKNQDTNDISRKNLNTTEVEHDKTVIGSTLLDNNNSTVRLQTISLSDDDDFDESLTCNVCDRAFQHFRQLASHQQKKRHFGCSGCDSLFPSLMLLEHHKEEFEHWSDTEGSYRIPCCRRNRRLEDDDDFYNSDTATSDAESEDMERLL</sequence>
<dbReference type="SMART" id="SM00355">
    <property type="entry name" value="ZnF_C2H2"/>
    <property type="match status" value="2"/>
</dbReference>
<gene>
    <name evidence="4" type="primary">CSON002940</name>
</gene>
<evidence type="ECO:0000313" key="4">
    <source>
        <dbReference type="EMBL" id="SSX17714.1"/>
    </source>
</evidence>
<name>A0A336LI42_CULSO</name>
<evidence type="ECO:0000256" key="1">
    <source>
        <dbReference type="PROSITE-ProRule" id="PRU00042"/>
    </source>
</evidence>
<feature type="compositionally biased region" description="Acidic residues" evidence="2">
    <location>
        <begin position="256"/>
        <end position="265"/>
    </location>
</feature>
<reference evidence="4" key="1">
    <citation type="submission" date="2018-07" db="EMBL/GenBank/DDBJ databases">
        <authorList>
            <person name="Quirk P.G."/>
            <person name="Krulwich T.A."/>
        </authorList>
    </citation>
    <scope>NUCLEOTIDE SEQUENCE</scope>
</reference>
<dbReference type="GO" id="GO:0008270">
    <property type="term" value="F:zinc ion binding"/>
    <property type="evidence" value="ECO:0007669"/>
    <property type="project" value="UniProtKB-KW"/>
</dbReference>
<keyword evidence="1" id="KW-0479">Metal-binding</keyword>
<dbReference type="AlphaFoldDB" id="A0A336LI42"/>